<evidence type="ECO:0000313" key="2">
    <source>
        <dbReference type="Proteomes" id="UP000554482"/>
    </source>
</evidence>
<keyword evidence="2" id="KW-1185">Reference proteome</keyword>
<evidence type="ECO:0000313" key="1">
    <source>
        <dbReference type="EMBL" id="KAF5194102.1"/>
    </source>
</evidence>
<dbReference type="EMBL" id="JABWDY010019157">
    <property type="protein sequence ID" value="KAF5194102.1"/>
    <property type="molecule type" value="Genomic_DNA"/>
</dbReference>
<name>A0A7J6WD17_THATH</name>
<dbReference type="AlphaFoldDB" id="A0A7J6WD17"/>
<dbReference type="Proteomes" id="UP000554482">
    <property type="component" value="Unassembled WGS sequence"/>
</dbReference>
<protein>
    <recommendedName>
        <fullName evidence="3">Reverse transcriptase zinc-binding domain-containing protein</fullName>
    </recommendedName>
</protein>
<organism evidence="1 2">
    <name type="scientific">Thalictrum thalictroides</name>
    <name type="common">Rue-anemone</name>
    <name type="synonym">Anemone thalictroides</name>
    <dbReference type="NCBI Taxonomy" id="46969"/>
    <lineage>
        <taxon>Eukaryota</taxon>
        <taxon>Viridiplantae</taxon>
        <taxon>Streptophyta</taxon>
        <taxon>Embryophyta</taxon>
        <taxon>Tracheophyta</taxon>
        <taxon>Spermatophyta</taxon>
        <taxon>Magnoliopsida</taxon>
        <taxon>Ranunculales</taxon>
        <taxon>Ranunculaceae</taxon>
        <taxon>Thalictroideae</taxon>
        <taxon>Thalictrum</taxon>
    </lineage>
</organism>
<accession>A0A7J6WD17</accession>
<dbReference type="OrthoDB" id="1727818at2759"/>
<sequence length="115" mass="13607">MEIDILCPMCSCIQETTSHLFLHCSKALQFWSGLLLSQHNTYLQLFTVDCVNEWFFCWPSKTGNMFTVKVWKYLPYAAVLTIWKHRNGKIFKDRPVMIHKMQLETKGLVWFWGGN</sequence>
<evidence type="ECO:0008006" key="3">
    <source>
        <dbReference type="Google" id="ProtNLM"/>
    </source>
</evidence>
<proteinExistence type="predicted"/>
<comment type="caution">
    <text evidence="1">The sequence shown here is derived from an EMBL/GenBank/DDBJ whole genome shotgun (WGS) entry which is preliminary data.</text>
</comment>
<reference evidence="1 2" key="1">
    <citation type="submission" date="2020-06" db="EMBL/GenBank/DDBJ databases">
        <title>Transcriptomic and genomic resources for Thalictrum thalictroides and T. hernandezii: Facilitating candidate gene discovery in an emerging model plant lineage.</title>
        <authorList>
            <person name="Arias T."/>
            <person name="Riano-Pachon D.M."/>
            <person name="Di Stilio V.S."/>
        </authorList>
    </citation>
    <scope>NUCLEOTIDE SEQUENCE [LARGE SCALE GENOMIC DNA]</scope>
    <source>
        <strain evidence="2">cv. WT478/WT964</strain>
        <tissue evidence="1">Leaves</tissue>
    </source>
</reference>
<gene>
    <name evidence="1" type="ORF">FRX31_016308</name>
</gene>